<evidence type="ECO:0000313" key="1">
    <source>
        <dbReference type="EMBL" id="KAJ4829522.1"/>
    </source>
</evidence>
<dbReference type="Proteomes" id="UP001141552">
    <property type="component" value="Unassembled WGS sequence"/>
</dbReference>
<dbReference type="PANTHER" id="PTHR11764:SF90">
    <property type="entry name" value="TERPENE CYCLASE_MUTASE FAMILY MEMBER"/>
    <property type="match status" value="1"/>
</dbReference>
<dbReference type="InterPro" id="IPR018333">
    <property type="entry name" value="Squalene_cyclase"/>
</dbReference>
<gene>
    <name evidence="1" type="ORF">Tsubulata_012006</name>
</gene>
<protein>
    <recommendedName>
        <fullName evidence="3">Beta-amyrin synthase</fullName>
    </recommendedName>
</protein>
<comment type="caution">
    <text evidence="1">The sequence shown here is derived from an EMBL/GenBank/DDBJ whole genome shotgun (WGS) entry which is preliminary data.</text>
</comment>
<dbReference type="GO" id="GO:0042300">
    <property type="term" value="F:beta-amyrin synthase activity"/>
    <property type="evidence" value="ECO:0007669"/>
    <property type="project" value="TreeGrafter"/>
</dbReference>
<proteinExistence type="predicted"/>
<dbReference type="GO" id="GO:0016104">
    <property type="term" value="P:triterpenoid biosynthetic process"/>
    <property type="evidence" value="ECO:0007669"/>
    <property type="project" value="InterPro"/>
</dbReference>
<dbReference type="Gene3D" id="1.50.10.20">
    <property type="match status" value="1"/>
</dbReference>
<name>A0A9Q0FFQ5_9ROSI</name>
<dbReference type="PANTHER" id="PTHR11764">
    <property type="entry name" value="TERPENE CYCLASE/MUTASE FAMILY MEMBER"/>
    <property type="match status" value="1"/>
</dbReference>
<evidence type="ECO:0008006" key="3">
    <source>
        <dbReference type="Google" id="ProtNLM"/>
    </source>
</evidence>
<dbReference type="EMBL" id="JAKUCV010005884">
    <property type="protein sequence ID" value="KAJ4829522.1"/>
    <property type="molecule type" value="Genomic_DNA"/>
</dbReference>
<organism evidence="1 2">
    <name type="scientific">Turnera subulata</name>
    <dbReference type="NCBI Taxonomy" id="218843"/>
    <lineage>
        <taxon>Eukaryota</taxon>
        <taxon>Viridiplantae</taxon>
        <taxon>Streptophyta</taxon>
        <taxon>Embryophyta</taxon>
        <taxon>Tracheophyta</taxon>
        <taxon>Spermatophyta</taxon>
        <taxon>Magnoliopsida</taxon>
        <taxon>eudicotyledons</taxon>
        <taxon>Gunneridae</taxon>
        <taxon>Pentapetalae</taxon>
        <taxon>rosids</taxon>
        <taxon>fabids</taxon>
        <taxon>Malpighiales</taxon>
        <taxon>Passifloraceae</taxon>
        <taxon>Turnera</taxon>
    </lineage>
</organism>
<dbReference type="SUPFAM" id="SSF48239">
    <property type="entry name" value="Terpenoid cyclases/Protein prenyltransferases"/>
    <property type="match status" value="2"/>
</dbReference>
<dbReference type="InterPro" id="IPR008930">
    <property type="entry name" value="Terpenoid_cyclase/PrenylTrfase"/>
</dbReference>
<keyword evidence="2" id="KW-1185">Reference proteome</keyword>
<reference evidence="1" key="1">
    <citation type="submission" date="2022-02" db="EMBL/GenBank/DDBJ databases">
        <authorList>
            <person name="Henning P.M."/>
            <person name="McCubbin A.G."/>
            <person name="Shore J.S."/>
        </authorList>
    </citation>
    <scope>NUCLEOTIDE SEQUENCE</scope>
    <source>
        <strain evidence="1">F60SS</strain>
        <tissue evidence="1">Leaves</tissue>
    </source>
</reference>
<evidence type="ECO:0000313" key="2">
    <source>
        <dbReference type="Proteomes" id="UP001141552"/>
    </source>
</evidence>
<sequence>EDLYYPHPLIQNVLWDTLHTICVPLLMRWPLNKLIRKKALEVTMKHIHYEDVCSRYITLASVEKTLCMLSCWVEDPEGVAFKKHLSRIPDFLWMSEEGMKAQSFGSQMWDAGFAFQALFSCDLVRFYWLIFHCWHCKIVDNPLGDFKAMHRHISRGAWAFSYQDNGLQVSDCTAEDISLQNPGGGVSRWEPIRGGMWLESTTELSMLIHRAAKLLINSQAEDGSYPQQLVMLAYLNPFPMKVDMKELRVVSIVKT</sequence>
<accession>A0A9Q0FFQ5</accession>
<dbReference type="GO" id="GO:0005811">
    <property type="term" value="C:lipid droplet"/>
    <property type="evidence" value="ECO:0007669"/>
    <property type="project" value="InterPro"/>
</dbReference>
<dbReference type="AlphaFoldDB" id="A0A9Q0FFQ5"/>
<reference evidence="1" key="2">
    <citation type="journal article" date="2023" name="Plants (Basel)">
        <title>Annotation of the Turnera subulata (Passifloraceae) Draft Genome Reveals the S-Locus Evolved after the Divergence of Turneroideae from Passifloroideae in a Stepwise Manner.</title>
        <authorList>
            <person name="Henning P.M."/>
            <person name="Roalson E.H."/>
            <person name="Mir W."/>
            <person name="McCubbin A.G."/>
            <person name="Shore J.S."/>
        </authorList>
    </citation>
    <scope>NUCLEOTIDE SEQUENCE</scope>
    <source>
        <strain evidence="1">F60SS</strain>
    </source>
</reference>
<dbReference type="OrthoDB" id="21502at2759"/>
<feature type="non-terminal residue" evidence="1">
    <location>
        <position position="255"/>
    </location>
</feature>